<dbReference type="Proteomes" id="UP001174136">
    <property type="component" value="Unassembled WGS sequence"/>
</dbReference>
<gene>
    <name evidence="2" type="ORF">N1851_024134</name>
</gene>
<keyword evidence="1" id="KW-0732">Signal</keyword>
<sequence length="164" mass="18959">MWWTKDTVIGLFLWLFWGILWLSVRAQCEGTTTAARYTYSSGELYQLRPAAAECLSLDLPAEIRPRKRGRRGGARVKNRQRRFKPVPPSVLMGNVQSLVKKVAELAALCKYDRLFRQSSLLCFTETWLLDRIPSSHIVVEGFKEMRLDRDLNMTKNLVAEYAFT</sequence>
<feature type="signal peptide" evidence="1">
    <location>
        <begin position="1"/>
        <end position="26"/>
    </location>
</feature>
<keyword evidence="3" id="KW-1185">Reference proteome</keyword>
<feature type="chain" id="PRO_5041355452" evidence="1">
    <location>
        <begin position="27"/>
        <end position="164"/>
    </location>
</feature>
<protein>
    <submittedName>
        <fullName evidence="2">Uncharacterized protein</fullName>
    </submittedName>
</protein>
<evidence type="ECO:0000256" key="1">
    <source>
        <dbReference type="SAM" id="SignalP"/>
    </source>
</evidence>
<evidence type="ECO:0000313" key="3">
    <source>
        <dbReference type="Proteomes" id="UP001174136"/>
    </source>
</evidence>
<name>A0AA47NX38_MERPO</name>
<organism evidence="2 3">
    <name type="scientific">Merluccius polli</name>
    <name type="common">Benguela hake</name>
    <name type="synonym">Merluccius cadenati</name>
    <dbReference type="NCBI Taxonomy" id="89951"/>
    <lineage>
        <taxon>Eukaryota</taxon>
        <taxon>Metazoa</taxon>
        <taxon>Chordata</taxon>
        <taxon>Craniata</taxon>
        <taxon>Vertebrata</taxon>
        <taxon>Euteleostomi</taxon>
        <taxon>Actinopterygii</taxon>
        <taxon>Neopterygii</taxon>
        <taxon>Teleostei</taxon>
        <taxon>Neoteleostei</taxon>
        <taxon>Acanthomorphata</taxon>
        <taxon>Zeiogadaria</taxon>
        <taxon>Gadariae</taxon>
        <taxon>Gadiformes</taxon>
        <taxon>Gadoidei</taxon>
        <taxon>Merlucciidae</taxon>
        <taxon>Merluccius</taxon>
    </lineage>
</organism>
<reference evidence="2" key="1">
    <citation type="journal article" date="2023" name="Front. Mar. Sci.">
        <title>A new Merluccius polli reference genome to investigate the effects of global change in West African waters.</title>
        <authorList>
            <person name="Mateo J.L."/>
            <person name="Blanco-Fernandez C."/>
            <person name="Garcia-Vazquez E."/>
            <person name="Machado-Schiaffino G."/>
        </authorList>
    </citation>
    <scope>NUCLEOTIDE SEQUENCE</scope>
    <source>
        <strain evidence="2">C29</strain>
        <tissue evidence="2">Fin</tissue>
    </source>
</reference>
<proteinExistence type="predicted"/>
<accession>A0AA47NX38</accession>
<evidence type="ECO:0000313" key="2">
    <source>
        <dbReference type="EMBL" id="KAK0139207.1"/>
    </source>
</evidence>
<dbReference type="AlphaFoldDB" id="A0AA47NX38"/>
<dbReference type="EMBL" id="JAOPHQ010004549">
    <property type="protein sequence ID" value="KAK0139207.1"/>
    <property type="molecule type" value="Genomic_DNA"/>
</dbReference>
<comment type="caution">
    <text evidence="2">The sequence shown here is derived from an EMBL/GenBank/DDBJ whole genome shotgun (WGS) entry which is preliminary data.</text>
</comment>